<evidence type="ECO:0000313" key="2">
    <source>
        <dbReference type="Proteomes" id="UP001152622"/>
    </source>
</evidence>
<comment type="caution">
    <text evidence="1">The sequence shown here is derived from an EMBL/GenBank/DDBJ whole genome shotgun (WGS) entry which is preliminary data.</text>
</comment>
<reference evidence="1" key="1">
    <citation type="journal article" date="2023" name="Science">
        <title>Genome structures resolve the early diversification of teleost fishes.</title>
        <authorList>
            <person name="Parey E."/>
            <person name="Louis A."/>
            <person name="Montfort J."/>
            <person name="Bouchez O."/>
            <person name="Roques C."/>
            <person name="Iampietro C."/>
            <person name="Lluch J."/>
            <person name="Castinel A."/>
            <person name="Donnadieu C."/>
            <person name="Desvignes T."/>
            <person name="Floi Bucao C."/>
            <person name="Jouanno E."/>
            <person name="Wen M."/>
            <person name="Mejri S."/>
            <person name="Dirks R."/>
            <person name="Jansen H."/>
            <person name="Henkel C."/>
            <person name="Chen W.J."/>
            <person name="Zahm M."/>
            <person name="Cabau C."/>
            <person name="Klopp C."/>
            <person name="Thompson A.W."/>
            <person name="Robinson-Rechavi M."/>
            <person name="Braasch I."/>
            <person name="Lecointre G."/>
            <person name="Bobe J."/>
            <person name="Postlethwait J.H."/>
            <person name="Berthelot C."/>
            <person name="Roest Crollius H."/>
            <person name="Guiguen Y."/>
        </authorList>
    </citation>
    <scope>NUCLEOTIDE SEQUENCE</scope>
    <source>
        <strain evidence="1">WJC10195</strain>
    </source>
</reference>
<evidence type="ECO:0000313" key="1">
    <source>
        <dbReference type="EMBL" id="KAJ8341775.1"/>
    </source>
</evidence>
<accession>A0A9Q1IIH3</accession>
<gene>
    <name evidence="1" type="ORF">SKAU_G00340660</name>
</gene>
<keyword evidence="2" id="KW-1185">Reference proteome</keyword>
<name>A0A9Q1IIH3_SYNKA</name>
<proteinExistence type="predicted"/>
<sequence length="170" mass="19310">MSHLHGASCQTSVSVGEICAGVFRRPLVSPQQSKRRVATSANGKQQSDPEIVKKIKHQGQSQCLTSSQNHEPPLLSFVWRSTARKINMENTAPALSSLQQHALCCLRIKYRIFWMWSKYSTTVRGDYLETVFTMVCQQKTLIPVLWSIVYLHSSIVKEQQQHSMYKLTGT</sequence>
<dbReference type="EMBL" id="JAINUF010000015">
    <property type="protein sequence ID" value="KAJ8341775.1"/>
    <property type="molecule type" value="Genomic_DNA"/>
</dbReference>
<dbReference type="AlphaFoldDB" id="A0A9Q1IIH3"/>
<dbReference type="Proteomes" id="UP001152622">
    <property type="component" value="Chromosome 15"/>
</dbReference>
<organism evidence="1 2">
    <name type="scientific">Synaphobranchus kaupii</name>
    <name type="common">Kaup's arrowtooth eel</name>
    <dbReference type="NCBI Taxonomy" id="118154"/>
    <lineage>
        <taxon>Eukaryota</taxon>
        <taxon>Metazoa</taxon>
        <taxon>Chordata</taxon>
        <taxon>Craniata</taxon>
        <taxon>Vertebrata</taxon>
        <taxon>Euteleostomi</taxon>
        <taxon>Actinopterygii</taxon>
        <taxon>Neopterygii</taxon>
        <taxon>Teleostei</taxon>
        <taxon>Anguilliformes</taxon>
        <taxon>Synaphobranchidae</taxon>
        <taxon>Synaphobranchus</taxon>
    </lineage>
</organism>
<protein>
    <submittedName>
        <fullName evidence="1">Uncharacterized protein</fullName>
    </submittedName>
</protein>